<reference evidence="2" key="2">
    <citation type="submission" date="2020-09" db="EMBL/GenBank/DDBJ databases">
        <authorList>
            <person name="Sun Q."/>
            <person name="Zhou Y."/>
        </authorList>
    </citation>
    <scope>NUCLEOTIDE SEQUENCE</scope>
    <source>
        <strain evidence="2">CGMCC 1.15725</strain>
    </source>
</reference>
<sequence>MMRCLYRSDYGPADPGFNAQGSAQRLAKDYPAYTNVLATAENSRQMDAILRRLAHGDSVAWCETGYGWVETPAFENGFTLAALFILLPVACWRLALWMRRRRASADRRAPA</sequence>
<keyword evidence="3" id="KW-1185">Reference proteome</keyword>
<dbReference type="Proteomes" id="UP000646365">
    <property type="component" value="Unassembled WGS sequence"/>
</dbReference>
<keyword evidence="1" id="KW-0812">Transmembrane</keyword>
<organism evidence="2 3">
    <name type="scientific">Aliidongia dinghuensis</name>
    <dbReference type="NCBI Taxonomy" id="1867774"/>
    <lineage>
        <taxon>Bacteria</taxon>
        <taxon>Pseudomonadati</taxon>
        <taxon>Pseudomonadota</taxon>
        <taxon>Alphaproteobacteria</taxon>
        <taxon>Rhodospirillales</taxon>
        <taxon>Dongiaceae</taxon>
        <taxon>Aliidongia</taxon>
    </lineage>
</organism>
<name>A0A8J3E1K8_9PROT</name>
<proteinExistence type="predicted"/>
<gene>
    <name evidence="2" type="ORF">GCM10011611_05570</name>
</gene>
<evidence type="ECO:0000256" key="1">
    <source>
        <dbReference type="SAM" id="Phobius"/>
    </source>
</evidence>
<accession>A0A8J3E1K8</accession>
<keyword evidence="1" id="KW-1133">Transmembrane helix</keyword>
<feature type="transmembrane region" description="Helical" evidence="1">
    <location>
        <begin position="78"/>
        <end position="98"/>
    </location>
</feature>
<reference evidence="2" key="1">
    <citation type="journal article" date="2014" name="Int. J. Syst. Evol. Microbiol.">
        <title>Complete genome sequence of Corynebacterium casei LMG S-19264T (=DSM 44701T), isolated from a smear-ripened cheese.</title>
        <authorList>
            <consortium name="US DOE Joint Genome Institute (JGI-PGF)"/>
            <person name="Walter F."/>
            <person name="Albersmeier A."/>
            <person name="Kalinowski J."/>
            <person name="Ruckert C."/>
        </authorList>
    </citation>
    <scope>NUCLEOTIDE SEQUENCE</scope>
    <source>
        <strain evidence="2">CGMCC 1.15725</strain>
    </source>
</reference>
<evidence type="ECO:0000313" key="3">
    <source>
        <dbReference type="Proteomes" id="UP000646365"/>
    </source>
</evidence>
<evidence type="ECO:0000313" key="2">
    <source>
        <dbReference type="EMBL" id="GGF02959.1"/>
    </source>
</evidence>
<dbReference type="RefSeq" id="WP_189042196.1">
    <property type="nucleotide sequence ID" value="NZ_BMJQ01000001.1"/>
</dbReference>
<comment type="caution">
    <text evidence="2">The sequence shown here is derived from an EMBL/GenBank/DDBJ whole genome shotgun (WGS) entry which is preliminary data.</text>
</comment>
<dbReference type="AlphaFoldDB" id="A0A8J3E1K8"/>
<dbReference type="EMBL" id="BMJQ01000001">
    <property type="protein sequence ID" value="GGF02959.1"/>
    <property type="molecule type" value="Genomic_DNA"/>
</dbReference>
<protein>
    <submittedName>
        <fullName evidence="2">Uncharacterized protein</fullName>
    </submittedName>
</protein>
<keyword evidence="1" id="KW-0472">Membrane</keyword>